<dbReference type="InterPro" id="IPR002477">
    <property type="entry name" value="Peptidoglycan-bd-like"/>
</dbReference>
<evidence type="ECO:0000259" key="3">
    <source>
        <dbReference type="Pfam" id="PF01471"/>
    </source>
</evidence>
<protein>
    <recommendedName>
        <fullName evidence="3">Peptidoglycan binding-like domain-containing protein</fullName>
    </recommendedName>
</protein>
<name>A0A1F6DGT7_9BACT</name>
<dbReference type="AlphaFoldDB" id="A0A1F6DGT7"/>
<reference evidence="4 5" key="1">
    <citation type="journal article" date="2016" name="Nat. Commun.">
        <title>Thousands of microbial genomes shed light on interconnected biogeochemical processes in an aquifer system.</title>
        <authorList>
            <person name="Anantharaman K."/>
            <person name="Brown C.T."/>
            <person name="Hug L.A."/>
            <person name="Sharon I."/>
            <person name="Castelle C.J."/>
            <person name="Probst A.J."/>
            <person name="Thomas B.C."/>
            <person name="Singh A."/>
            <person name="Wilkins M.J."/>
            <person name="Karaoz U."/>
            <person name="Brodie E.L."/>
            <person name="Williams K.H."/>
            <person name="Hubbard S.S."/>
            <person name="Banfield J.F."/>
        </authorList>
    </citation>
    <scope>NUCLEOTIDE SEQUENCE [LARGE SCALE GENOMIC DNA]</scope>
</reference>
<dbReference type="InterPro" id="IPR036365">
    <property type="entry name" value="PGBD-like_sf"/>
</dbReference>
<accession>A0A1F6DGT7</accession>
<feature type="region of interest" description="Disordered" evidence="1">
    <location>
        <begin position="306"/>
        <end position="377"/>
    </location>
</feature>
<feature type="chain" id="PRO_5009523909" description="Peptidoglycan binding-like domain-containing protein" evidence="2">
    <location>
        <begin position="29"/>
        <end position="377"/>
    </location>
</feature>
<evidence type="ECO:0000256" key="1">
    <source>
        <dbReference type="SAM" id="MobiDB-lite"/>
    </source>
</evidence>
<dbReference type="Proteomes" id="UP000176377">
    <property type="component" value="Unassembled WGS sequence"/>
</dbReference>
<evidence type="ECO:0000313" key="5">
    <source>
        <dbReference type="Proteomes" id="UP000176377"/>
    </source>
</evidence>
<feature type="compositionally biased region" description="Acidic residues" evidence="1">
    <location>
        <begin position="322"/>
        <end position="333"/>
    </location>
</feature>
<sequence>MILRKSFIASAASVAFMLSLVFAGAASALTATCVGAPTASNITWTASSSGGVSPIAFLWGNGSTSTSQTIAVSFGTYSMTLQATDASSTVATTTCSATVAQAAPTISTFVATPSSITSGQSSVLSWTVSNASTTSINNGVGAVSGTSVTVTPGVTTTYALSAVNPGGTTTANVTVTVNATSTPPSGLAAQIQALLVQIKALQAQILQLIANSVGGGNGGGGTATSTPGFPPGCFAFGRDLRHGDRGDDVRELQSTLASDPSIFTSDLITGFFGPRTQQALMKFQRKSGILSTGFFGPLSRGFFRENCGKEDTDHDGTINSQDTDDDNDGTPDAEDSHPRNPNIATSTNMRSDDRGRNGENGKKGENGNNGRGNSDDD</sequence>
<gene>
    <name evidence="4" type="ORF">A2765_03510</name>
</gene>
<dbReference type="Gene3D" id="1.10.101.10">
    <property type="entry name" value="PGBD-like superfamily/PGBD"/>
    <property type="match status" value="1"/>
</dbReference>
<feature type="domain" description="Peptidoglycan binding-like" evidence="3">
    <location>
        <begin position="245"/>
        <end position="297"/>
    </location>
</feature>
<dbReference type="InterPro" id="IPR036366">
    <property type="entry name" value="PGBDSf"/>
</dbReference>
<dbReference type="CDD" id="cd00146">
    <property type="entry name" value="PKD"/>
    <property type="match status" value="1"/>
</dbReference>
<feature type="compositionally biased region" description="Basic and acidic residues" evidence="1">
    <location>
        <begin position="350"/>
        <end position="365"/>
    </location>
</feature>
<evidence type="ECO:0000313" key="4">
    <source>
        <dbReference type="EMBL" id="OGG60618.1"/>
    </source>
</evidence>
<proteinExistence type="predicted"/>
<feature type="compositionally biased region" description="Low complexity" evidence="1">
    <location>
        <begin position="366"/>
        <end position="377"/>
    </location>
</feature>
<feature type="signal peptide" evidence="2">
    <location>
        <begin position="1"/>
        <end position="28"/>
    </location>
</feature>
<organism evidence="4 5">
    <name type="scientific">Candidatus Kaiserbacteria bacterium RIFCSPHIGHO2_01_FULL_56_24</name>
    <dbReference type="NCBI Taxonomy" id="1798487"/>
    <lineage>
        <taxon>Bacteria</taxon>
        <taxon>Candidatus Kaiseribacteriota</taxon>
    </lineage>
</organism>
<comment type="caution">
    <text evidence="4">The sequence shown here is derived from an EMBL/GenBank/DDBJ whole genome shotgun (WGS) entry which is preliminary data.</text>
</comment>
<dbReference type="Pfam" id="PF01471">
    <property type="entry name" value="PG_binding_1"/>
    <property type="match status" value="1"/>
</dbReference>
<evidence type="ECO:0000256" key="2">
    <source>
        <dbReference type="SAM" id="SignalP"/>
    </source>
</evidence>
<dbReference type="SUPFAM" id="SSF47090">
    <property type="entry name" value="PGBD-like"/>
    <property type="match status" value="1"/>
</dbReference>
<feature type="compositionally biased region" description="Basic and acidic residues" evidence="1">
    <location>
        <begin position="306"/>
        <end position="316"/>
    </location>
</feature>
<keyword evidence="2" id="KW-0732">Signal</keyword>
<dbReference type="EMBL" id="MFLA01000004">
    <property type="protein sequence ID" value="OGG60618.1"/>
    <property type="molecule type" value="Genomic_DNA"/>
</dbReference>